<dbReference type="SMART" id="SM00320">
    <property type="entry name" value="WD40"/>
    <property type="match status" value="8"/>
</dbReference>
<feature type="repeat" description="WD" evidence="3">
    <location>
        <begin position="462"/>
        <end position="502"/>
    </location>
</feature>
<evidence type="ECO:0000256" key="2">
    <source>
        <dbReference type="ARBA" id="ARBA00022737"/>
    </source>
</evidence>
<feature type="compositionally biased region" description="Acidic residues" evidence="4">
    <location>
        <begin position="56"/>
        <end position="87"/>
    </location>
</feature>
<dbReference type="PROSITE" id="PS00678">
    <property type="entry name" value="WD_REPEATS_1"/>
    <property type="match status" value="1"/>
</dbReference>
<dbReference type="CDD" id="cd00200">
    <property type="entry name" value="WD40"/>
    <property type="match status" value="1"/>
</dbReference>
<dbReference type="STRING" id="741276.A0A2S5BD74"/>
<evidence type="ECO:0000256" key="1">
    <source>
        <dbReference type="ARBA" id="ARBA00022574"/>
    </source>
</evidence>
<feature type="repeat" description="WD" evidence="3">
    <location>
        <begin position="165"/>
        <end position="206"/>
    </location>
</feature>
<dbReference type="Proteomes" id="UP000237144">
    <property type="component" value="Unassembled WGS sequence"/>
</dbReference>
<dbReference type="EMBL" id="PJQD01000022">
    <property type="protein sequence ID" value="POY74717.1"/>
    <property type="molecule type" value="Genomic_DNA"/>
</dbReference>
<dbReference type="AlphaFoldDB" id="A0A2S5BD74"/>
<keyword evidence="2" id="KW-0677">Repeat</keyword>
<organism evidence="5 6">
    <name type="scientific">Rhodotorula taiwanensis</name>
    <dbReference type="NCBI Taxonomy" id="741276"/>
    <lineage>
        <taxon>Eukaryota</taxon>
        <taxon>Fungi</taxon>
        <taxon>Dikarya</taxon>
        <taxon>Basidiomycota</taxon>
        <taxon>Pucciniomycotina</taxon>
        <taxon>Microbotryomycetes</taxon>
        <taxon>Sporidiobolales</taxon>
        <taxon>Sporidiobolaceae</taxon>
        <taxon>Rhodotorula</taxon>
    </lineage>
</organism>
<dbReference type="PANTHER" id="PTHR19857">
    <property type="entry name" value="MITOCHONDRIAL DIVISION PROTEIN 1-RELATED"/>
    <property type="match status" value="1"/>
</dbReference>
<evidence type="ECO:0000313" key="6">
    <source>
        <dbReference type="Proteomes" id="UP000237144"/>
    </source>
</evidence>
<protein>
    <submittedName>
        <fullName evidence="5">Uncharacterized protein</fullName>
    </submittedName>
</protein>
<name>A0A2S5BD74_9BASI</name>
<feature type="compositionally biased region" description="Basic and acidic residues" evidence="4">
    <location>
        <begin position="18"/>
        <end position="52"/>
    </location>
</feature>
<comment type="caution">
    <text evidence="5">The sequence shown here is derived from an EMBL/GenBank/DDBJ whole genome shotgun (WGS) entry which is preliminary data.</text>
</comment>
<evidence type="ECO:0000313" key="5">
    <source>
        <dbReference type="EMBL" id="POY74717.1"/>
    </source>
</evidence>
<dbReference type="InterPro" id="IPR015943">
    <property type="entry name" value="WD40/YVTN_repeat-like_dom_sf"/>
</dbReference>
<dbReference type="Pfam" id="PF00400">
    <property type="entry name" value="WD40"/>
    <property type="match status" value="5"/>
</dbReference>
<feature type="region of interest" description="Disordered" evidence="4">
    <location>
        <begin position="1"/>
        <end position="105"/>
    </location>
</feature>
<dbReference type="InterPro" id="IPR051179">
    <property type="entry name" value="WD_repeat_multifunction"/>
</dbReference>
<evidence type="ECO:0000256" key="4">
    <source>
        <dbReference type="SAM" id="MobiDB-lite"/>
    </source>
</evidence>
<dbReference type="InterPro" id="IPR001680">
    <property type="entry name" value="WD40_rpt"/>
</dbReference>
<dbReference type="Gene3D" id="2.130.10.10">
    <property type="entry name" value="YVTN repeat-like/Quinoprotein amine dehydrogenase"/>
    <property type="match status" value="2"/>
</dbReference>
<dbReference type="InterPro" id="IPR019775">
    <property type="entry name" value="WD40_repeat_CS"/>
</dbReference>
<gene>
    <name evidence="5" type="ORF">BMF94_2193</name>
</gene>
<reference evidence="5 6" key="1">
    <citation type="journal article" date="2018" name="Front. Microbiol.">
        <title>Prospects for Fungal Bioremediation of Acidic Radioactive Waste Sites: Characterization and Genome Sequence of Rhodotorula taiwanensis MD1149.</title>
        <authorList>
            <person name="Tkavc R."/>
            <person name="Matrosova V.Y."/>
            <person name="Grichenko O.E."/>
            <person name="Gostincar C."/>
            <person name="Volpe R.P."/>
            <person name="Klimenkova P."/>
            <person name="Gaidamakova E.K."/>
            <person name="Zhou C.E."/>
            <person name="Stewart B.J."/>
            <person name="Lyman M.G."/>
            <person name="Malfatti S.A."/>
            <person name="Rubinfeld B."/>
            <person name="Courtot M."/>
            <person name="Singh J."/>
            <person name="Dalgard C.L."/>
            <person name="Hamilton T."/>
            <person name="Frey K.G."/>
            <person name="Gunde-Cimerman N."/>
            <person name="Dugan L."/>
            <person name="Daly M.J."/>
        </authorList>
    </citation>
    <scope>NUCLEOTIDE SEQUENCE [LARGE SCALE GENOMIC DNA]</scope>
    <source>
        <strain evidence="5 6">MD1149</strain>
    </source>
</reference>
<dbReference type="PANTHER" id="PTHR19857:SF8">
    <property type="entry name" value="ANGIO-ASSOCIATED MIGRATORY CELL PROTEIN"/>
    <property type="match status" value="1"/>
</dbReference>
<keyword evidence="1 3" id="KW-0853">WD repeat</keyword>
<dbReference type="OrthoDB" id="10261640at2759"/>
<sequence>MKANSLAHSRRLSSVRTDCYRQMDQNEHLQPTHEGEQDRERQAAAGERHDEGPDFLTEDDVLEVEEIEDNGDLPMDEDEDDDDDDDDDRGRDQDEAGPSAGDDAIDMLDDGLDDSVAVTQLHRDRDGAVFCLAVHPFAATIAVSGGEDDNAFIFRTDTGTQIAQLSGHQDSVTSAAWSFDGALVATGGMDGRVRVWKARRPSSDVAWEETGWEFLTGLEGPDEVNWLDWHPKGNLLLAGGADGTVWVWNLPSGNTMHVLSGHVTPVTCGRWTPDGKSCIKANGDPPPLRKKIVTASEDSMLILWDPRTGEAVHKLTATDTRFRLEGGINCLAINPASTVAIVGGAEGGLRAVNLVQGTVLAQMEGHEEGASIEQVAFNEIPTVNVGAATAAGASVTVMVSVGTDGRVCTWEASGFRLRSTGAHEDAVTSLSFSPHTPTFLTGSADKTLKLWDYRTGTCLRTLLGNRDVVHAVAVSRDGRIAVSGSEDGSVRTFRLDEQAQQQ</sequence>
<dbReference type="PROSITE" id="PS50294">
    <property type="entry name" value="WD_REPEATS_REGION"/>
    <property type="match status" value="4"/>
</dbReference>
<keyword evidence="6" id="KW-1185">Reference proteome</keyword>
<feature type="repeat" description="WD" evidence="3">
    <location>
        <begin position="227"/>
        <end position="258"/>
    </location>
</feature>
<dbReference type="InterPro" id="IPR036322">
    <property type="entry name" value="WD40_repeat_dom_sf"/>
</dbReference>
<dbReference type="SUPFAM" id="SSF50978">
    <property type="entry name" value="WD40 repeat-like"/>
    <property type="match status" value="1"/>
</dbReference>
<dbReference type="InterPro" id="IPR020472">
    <property type="entry name" value="WD40_PAC1"/>
</dbReference>
<evidence type="ECO:0000256" key="3">
    <source>
        <dbReference type="PROSITE-ProRule" id="PRU00221"/>
    </source>
</evidence>
<proteinExistence type="predicted"/>
<dbReference type="PRINTS" id="PR00320">
    <property type="entry name" value="GPROTEINBRPT"/>
</dbReference>
<dbReference type="PROSITE" id="PS50082">
    <property type="entry name" value="WD_REPEATS_2"/>
    <property type="match status" value="5"/>
</dbReference>
<feature type="repeat" description="WD" evidence="3">
    <location>
        <begin position="292"/>
        <end position="314"/>
    </location>
</feature>
<feature type="repeat" description="WD" evidence="3">
    <location>
        <begin position="420"/>
        <end position="461"/>
    </location>
</feature>
<accession>A0A2S5BD74</accession>